<gene>
    <name evidence="2" type="ORF">GCM10009550_71170</name>
</gene>
<reference evidence="3" key="1">
    <citation type="journal article" date="2019" name="Int. J. Syst. Evol. Microbiol.">
        <title>The Global Catalogue of Microorganisms (GCM) 10K type strain sequencing project: providing services to taxonomists for standard genome sequencing and annotation.</title>
        <authorList>
            <consortium name="The Broad Institute Genomics Platform"/>
            <consortium name="The Broad Institute Genome Sequencing Center for Infectious Disease"/>
            <person name="Wu L."/>
            <person name="Ma J."/>
        </authorList>
    </citation>
    <scope>NUCLEOTIDE SEQUENCE [LARGE SCALE GENOMIC DNA]</scope>
    <source>
        <strain evidence="3">JCM 10696</strain>
    </source>
</reference>
<dbReference type="InterPro" id="IPR022704">
    <property type="entry name" value="DUF2746"/>
</dbReference>
<feature type="transmembrane region" description="Helical" evidence="1">
    <location>
        <begin position="15"/>
        <end position="34"/>
    </location>
</feature>
<keyword evidence="1" id="KW-1133">Transmembrane helix</keyword>
<evidence type="ECO:0000313" key="2">
    <source>
        <dbReference type="EMBL" id="GAA0967377.1"/>
    </source>
</evidence>
<dbReference type="Pfam" id="PF10874">
    <property type="entry name" value="DUF2746"/>
    <property type="match status" value="1"/>
</dbReference>
<sequence length="114" mass="12994">MIHFLALEPSAQGPLITAAGAVTVALTGVIVELLRRQKQTMSEVRDQVSNDHDTNLRDDLDRVIESLDRLLDGQHQHGRELRGLREEIAHERRERLAVAERLDDHIQHVKEARP</sequence>
<name>A0ABP4CFP4_9ACTN</name>
<dbReference type="RefSeq" id="WP_344246571.1">
    <property type="nucleotide sequence ID" value="NZ_BAAAHH010000049.1"/>
</dbReference>
<keyword evidence="3" id="KW-1185">Reference proteome</keyword>
<dbReference type="Proteomes" id="UP001500665">
    <property type="component" value="Unassembled WGS sequence"/>
</dbReference>
<dbReference type="EMBL" id="BAAAHH010000049">
    <property type="protein sequence ID" value="GAA0967377.1"/>
    <property type="molecule type" value="Genomic_DNA"/>
</dbReference>
<evidence type="ECO:0000313" key="3">
    <source>
        <dbReference type="Proteomes" id="UP001500665"/>
    </source>
</evidence>
<evidence type="ECO:0008006" key="4">
    <source>
        <dbReference type="Google" id="ProtNLM"/>
    </source>
</evidence>
<protein>
    <recommendedName>
        <fullName evidence="4">DUF2746 domain-containing protein</fullName>
    </recommendedName>
</protein>
<accession>A0ABP4CFP4</accession>
<organism evidence="2 3">
    <name type="scientific">Actinocorallia libanotica</name>
    <dbReference type="NCBI Taxonomy" id="46162"/>
    <lineage>
        <taxon>Bacteria</taxon>
        <taxon>Bacillati</taxon>
        <taxon>Actinomycetota</taxon>
        <taxon>Actinomycetes</taxon>
        <taxon>Streptosporangiales</taxon>
        <taxon>Thermomonosporaceae</taxon>
        <taxon>Actinocorallia</taxon>
    </lineage>
</organism>
<evidence type="ECO:0000256" key="1">
    <source>
        <dbReference type="SAM" id="Phobius"/>
    </source>
</evidence>
<keyword evidence="1" id="KW-0812">Transmembrane</keyword>
<proteinExistence type="predicted"/>
<comment type="caution">
    <text evidence="2">The sequence shown here is derived from an EMBL/GenBank/DDBJ whole genome shotgun (WGS) entry which is preliminary data.</text>
</comment>
<keyword evidence="1" id="KW-0472">Membrane</keyword>